<evidence type="ECO:0000256" key="1">
    <source>
        <dbReference type="SAM" id="Phobius"/>
    </source>
</evidence>
<keyword evidence="1" id="KW-1133">Transmembrane helix</keyword>
<feature type="transmembrane region" description="Helical" evidence="1">
    <location>
        <begin position="92"/>
        <end position="118"/>
    </location>
</feature>
<name>A0A0F9UPP9_9ZZZZ</name>
<organism evidence="2">
    <name type="scientific">marine sediment metagenome</name>
    <dbReference type="NCBI Taxonomy" id="412755"/>
    <lineage>
        <taxon>unclassified sequences</taxon>
        <taxon>metagenomes</taxon>
        <taxon>ecological metagenomes</taxon>
    </lineage>
</organism>
<sequence>MTAACRRGNRTVNRDNRHLHLLSRWHYGLAIGILLAIVAAGVCLKISGFGDTIAVVLWFPIVALAFLALVVGDPSGPQYGEGAWAAFLGSMVLGAFLGMILAALVAMATLVWLIFLAVSGWLLKRRRGYWVCYLVAIASCAFFPLGTVLGVVTLKVLSRPNVRASFSKDNGLIPPVQ</sequence>
<keyword evidence="1" id="KW-0472">Membrane</keyword>
<reference evidence="2" key="1">
    <citation type="journal article" date="2015" name="Nature">
        <title>Complex archaea that bridge the gap between prokaryotes and eukaryotes.</title>
        <authorList>
            <person name="Spang A."/>
            <person name="Saw J.H."/>
            <person name="Jorgensen S.L."/>
            <person name="Zaremba-Niedzwiedzka K."/>
            <person name="Martijn J."/>
            <person name="Lind A.E."/>
            <person name="van Eijk R."/>
            <person name="Schleper C."/>
            <person name="Guy L."/>
            <person name="Ettema T.J."/>
        </authorList>
    </citation>
    <scope>NUCLEOTIDE SEQUENCE</scope>
</reference>
<evidence type="ECO:0000313" key="2">
    <source>
        <dbReference type="EMBL" id="KKN95120.1"/>
    </source>
</evidence>
<feature type="transmembrane region" description="Helical" evidence="1">
    <location>
        <begin position="25"/>
        <end position="46"/>
    </location>
</feature>
<dbReference type="EMBL" id="LAZR01000073">
    <property type="protein sequence ID" value="KKN95120.1"/>
    <property type="molecule type" value="Genomic_DNA"/>
</dbReference>
<feature type="transmembrane region" description="Helical" evidence="1">
    <location>
        <begin position="53"/>
        <end position="72"/>
    </location>
</feature>
<accession>A0A0F9UPP9</accession>
<proteinExistence type="predicted"/>
<comment type="caution">
    <text evidence="2">The sequence shown here is derived from an EMBL/GenBank/DDBJ whole genome shotgun (WGS) entry which is preliminary data.</text>
</comment>
<gene>
    <name evidence="2" type="ORF">LCGC14_0181890</name>
</gene>
<dbReference type="AlphaFoldDB" id="A0A0F9UPP9"/>
<feature type="transmembrane region" description="Helical" evidence="1">
    <location>
        <begin position="130"/>
        <end position="152"/>
    </location>
</feature>
<keyword evidence="1" id="KW-0812">Transmembrane</keyword>
<protein>
    <submittedName>
        <fullName evidence="2">Uncharacterized protein</fullName>
    </submittedName>
</protein>